<dbReference type="GO" id="GO:0046872">
    <property type="term" value="F:metal ion binding"/>
    <property type="evidence" value="ECO:0007669"/>
    <property type="project" value="UniProtKB-KW"/>
</dbReference>
<dbReference type="GO" id="GO:0005737">
    <property type="term" value="C:cytoplasm"/>
    <property type="evidence" value="ECO:0007669"/>
    <property type="project" value="TreeGrafter"/>
</dbReference>
<keyword evidence="9" id="KW-1185">Reference proteome</keyword>
<sequence>MKYFSFHAEMAENENFQLPSKAELKKKLTAMQYHVTQEKGTERAFTGKYYKTSEAGTYSCVVCHQELFSSDAKYDSGCGWPAFRNVLQQGLVKLSKDTTHVGANLLLLVTDRSAGMVRTEVSCTRCGAHLGHVFNDGPLPAKTRFCINSAALHFEPHQVAVEANGTE</sequence>
<dbReference type="InterPro" id="IPR028427">
    <property type="entry name" value="Met_Sox_Rdtase_MsrB"/>
</dbReference>
<dbReference type="PANTHER" id="PTHR10173:SF52">
    <property type="entry name" value="METHIONINE-R-SULFOXIDE REDUCTASE B1"/>
    <property type="match status" value="1"/>
</dbReference>
<dbReference type="PROSITE" id="PS51790">
    <property type="entry name" value="MSRB"/>
    <property type="match status" value="1"/>
</dbReference>
<dbReference type="GO" id="GO:0030091">
    <property type="term" value="P:protein repair"/>
    <property type="evidence" value="ECO:0007669"/>
    <property type="project" value="InterPro"/>
</dbReference>
<evidence type="ECO:0000256" key="1">
    <source>
        <dbReference type="ARBA" id="ARBA00007174"/>
    </source>
</evidence>
<accession>A0A8K0KDZ8</accession>
<comment type="caution">
    <text evidence="8">The sequence shown here is derived from an EMBL/GenBank/DDBJ whole genome shotgun (WGS) entry which is preliminary data.</text>
</comment>
<dbReference type="EMBL" id="KZ308619">
    <property type="protein sequence ID" value="KAG8232439.1"/>
    <property type="molecule type" value="Genomic_DNA"/>
</dbReference>
<reference evidence="8" key="1">
    <citation type="submission" date="2013-04" db="EMBL/GenBank/DDBJ databases">
        <authorList>
            <person name="Qu J."/>
            <person name="Murali S.C."/>
            <person name="Bandaranaike D."/>
            <person name="Bellair M."/>
            <person name="Blankenburg K."/>
            <person name="Chao H."/>
            <person name="Dinh H."/>
            <person name="Doddapaneni H."/>
            <person name="Downs B."/>
            <person name="Dugan-Rocha S."/>
            <person name="Elkadiri S."/>
            <person name="Gnanaolivu R.D."/>
            <person name="Hernandez B."/>
            <person name="Javaid M."/>
            <person name="Jayaseelan J.C."/>
            <person name="Lee S."/>
            <person name="Li M."/>
            <person name="Ming W."/>
            <person name="Munidasa M."/>
            <person name="Muniz J."/>
            <person name="Nguyen L."/>
            <person name="Ongeri F."/>
            <person name="Osuji N."/>
            <person name="Pu L.-L."/>
            <person name="Puazo M."/>
            <person name="Qu C."/>
            <person name="Quiroz J."/>
            <person name="Raj R."/>
            <person name="Weissenberger G."/>
            <person name="Xin Y."/>
            <person name="Zou X."/>
            <person name="Han Y."/>
            <person name="Richards S."/>
            <person name="Worley K."/>
            <person name="Muzny D."/>
            <person name="Gibbs R."/>
        </authorList>
    </citation>
    <scope>NUCLEOTIDE SEQUENCE</scope>
    <source>
        <strain evidence="8">Sampled in the wild</strain>
    </source>
</reference>
<dbReference type="GO" id="GO:0033743">
    <property type="term" value="F:peptide-methionine (R)-S-oxide reductase activity"/>
    <property type="evidence" value="ECO:0007669"/>
    <property type="project" value="UniProtKB-EC"/>
</dbReference>
<dbReference type="NCBIfam" id="TIGR00357">
    <property type="entry name" value="peptide-methionine (R)-S-oxide reductase MsrB"/>
    <property type="match status" value="1"/>
</dbReference>
<dbReference type="PANTHER" id="PTHR10173">
    <property type="entry name" value="METHIONINE SULFOXIDE REDUCTASE"/>
    <property type="match status" value="1"/>
</dbReference>
<comment type="function">
    <text evidence="6">Methionine-sulfoxide reductase that specifically reduces methionine (R)-sulfoxide back to methionine. While in many cases methionine oxidation is the result of random oxidation following oxidative stress, methionine oxidation is also a post-translational modification that takes place on specific residues.</text>
</comment>
<evidence type="ECO:0000256" key="3">
    <source>
        <dbReference type="ARBA" id="ARBA00022833"/>
    </source>
</evidence>
<feature type="domain" description="MsrB" evidence="7">
    <location>
        <begin position="21"/>
        <end position="157"/>
    </location>
</feature>
<evidence type="ECO:0000313" key="8">
    <source>
        <dbReference type="EMBL" id="KAG8232439.1"/>
    </source>
</evidence>
<keyword evidence="3 6" id="KW-0862">Zinc</keyword>
<dbReference type="GO" id="GO:0006979">
    <property type="term" value="P:response to oxidative stress"/>
    <property type="evidence" value="ECO:0007669"/>
    <property type="project" value="InterPro"/>
</dbReference>
<evidence type="ECO:0000259" key="7">
    <source>
        <dbReference type="PROSITE" id="PS51790"/>
    </source>
</evidence>
<keyword evidence="2 6" id="KW-0479">Metal-binding</keyword>
<comment type="catalytic activity">
    <reaction evidence="5 6">
        <text>L-methionyl-[protein] + [thioredoxin]-disulfide + H2O = L-methionyl-(R)-S-oxide-[protein] + [thioredoxin]-dithiol</text>
        <dbReference type="Rhea" id="RHEA:24164"/>
        <dbReference type="Rhea" id="RHEA-COMP:10698"/>
        <dbReference type="Rhea" id="RHEA-COMP:10700"/>
        <dbReference type="Rhea" id="RHEA-COMP:12313"/>
        <dbReference type="Rhea" id="RHEA-COMP:12314"/>
        <dbReference type="ChEBI" id="CHEBI:15377"/>
        <dbReference type="ChEBI" id="CHEBI:16044"/>
        <dbReference type="ChEBI" id="CHEBI:29950"/>
        <dbReference type="ChEBI" id="CHEBI:45764"/>
        <dbReference type="ChEBI" id="CHEBI:50058"/>
        <dbReference type="EC" id="1.8.4.12"/>
    </reaction>
</comment>
<proteinExistence type="inferred from homology"/>
<evidence type="ECO:0000256" key="5">
    <source>
        <dbReference type="ARBA" id="ARBA00048488"/>
    </source>
</evidence>
<organism evidence="8 9">
    <name type="scientific">Ladona fulva</name>
    <name type="common">Scarce chaser dragonfly</name>
    <name type="synonym">Libellula fulva</name>
    <dbReference type="NCBI Taxonomy" id="123851"/>
    <lineage>
        <taxon>Eukaryota</taxon>
        <taxon>Metazoa</taxon>
        <taxon>Ecdysozoa</taxon>
        <taxon>Arthropoda</taxon>
        <taxon>Hexapoda</taxon>
        <taxon>Insecta</taxon>
        <taxon>Pterygota</taxon>
        <taxon>Palaeoptera</taxon>
        <taxon>Odonata</taxon>
        <taxon>Epiprocta</taxon>
        <taxon>Anisoptera</taxon>
        <taxon>Libelluloidea</taxon>
        <taxon>Libellulidae</taxon>
        <taxon>Ladona</taxon>
    </lineage>
</organism>
<dbReference type="FunFam" id="2.170.150.20:FF:000001">
    <property type="entry name" value="Peptide methionine sulfoxide reductase MsrB"/>
    <property type="match status" value="1"/>
</dbReference>
<gene>
    <name evidence="8" type="ORF">J437_LFUL012363</name>
</gene>
<dbReference type="Pfam" id="PF01641">
    <property type="entry name" value="SelR"/>
    <property type="match status" value="2"/>
</dbReference>
<evidence type="ECO:0000256" key="6">
    <source>
        <dbReference type="RuleBase" id="RU365044"/>
    </source>
</evidence>
<dbReference type="AlphaFoldDB" id="A0A8K0KDZ8"/>
<dbReference type="InterPro" id="IPR011057">
    <property type="entry name" value="Mss4-like_sf"/>
</dbReference>
<dbReference type="OrthoDB" id="44061at2759"/>
<dbReference type="EC" id="1.8.4.12" evidence="6"/>
<dbReference type="InterPro" id="IPR002579">
    <property type="entry name" value="Met_Sox_Rdtase_MsrB_dom"/>
</dbReference>
<reference evidence="8" key="2">
    <citation type="submission" date="2017-10" db="EMBL/GenBank/DDBJ databases">
        <title>Ladona fulva Genome sequencing and assembly.</title>
        <authorList>
            <person name="Murali S."/>
            <person name="Richards S."/>
            <person name="Bandaranaike D."/>
            <person name="Bellair M."/>
            <person name="Blankenburg K."/>
            <person name="Chao H."/>
            <person name="Dinh H."/>
            <person name="Doddapaneni H."/>
            <person name="Dugan-Rocha S."/>
            <person name="Elkadiri S."/>
            <person name="Gnanaolivu R."/>
            <person name="Hernandez B."/>
            <person name="Skinner E."/>
            <person name="Javaid M."/>
            <person name="Lee S."/>
            <person name="Li M."/>
            <person name="Ming W."/>
            <person name="Munidasa M."/>
            <person name="Muniz J."/>
            <person name="Nguyen L."/>
            <person name="Hughes D."/>
            <person name="Osuji N."/>
            <person name="Pu L.-L."/>
            <person name="Puazo M."/>
            <person name="Qu C."/>
            <person name="Quiroz J."/>
            <person name="Raj R."/>
            <person name="Weissenberger G."/>
            <person name="Xin Y."/>
            <person name="Zou X."/>
            <person name="Han Y."/>
            <person name="Worley K."/>
            <person name="Muzny D."/>
            <person name="Gibbs R."/>
        </authorList>
    </citation>
    <scope>NUCLEOTIDE SEQUENCE</scope>
    <source>
        <strain evidence="8">Sampled in the wild</strain>
    </source>
</reference>
<protein>
    <recommendedName>
        <fullName evidence="6">Peptide-methionine (R)-S-oxide reductase</fullName>
        <ecNumber evidence="6">1.8.4.12</ecNumber>
    </recommendedName>
</protein>
<keyword evidence="4 6" id="KW-0560">Oxidoreductase</keyword>
<dbReference type="Proteomes" id="UP000792457">
    <property type="component" value="Unassembled WGS sequence"/>
</dbReference>
<comment type="cofactor">
    <cofactor evidence="6">
        <name>Zn(2+)</name>
        <dbReference type="ChEBI" id="CHEBI:29105"/>
    </cofactor>
    <text evidence="6">Binds 1 zinc ion per subunit.</text>
</comment>
<evidence type="ECO:0000256" key="2">
    <source>
        <dbReference type="ARBA" id="ARBA00022723"/>
    </source>
</evidence>
<dbReference type="Gene3D" id="2.170.150.20">
    <property type="entry name" value="Peptide methionine sulfoxide reductase"/>
    <property type="match status" value="1"/>
</dbReference>
<name>A0A8K0KDZ8_LADFU</name>
<dbReference type="SUPFAM" id="SSF51316">
    <property type="entry name" value="Mss4-like"/>
    <property type="match status" value="1"/>
</dbReference>
<evidence type="ECO:0000313" key="9">
    <source>
        <dbReference type="Proteomes" id="UP000792457"/>
    </source>
</evidence>
<comment type="similarity">
    <text evidence="1 6">Belongs to the MsrB Met sulfoxide reductase family.</text>
</comment>
<evidence type="ECO:0000256" key="4">
    <source>
        <dbReference type="ARBA" id="ARBA00023002"/>
    </source>
</evidence>